<feature type="compositionally biased region" description="Low complexity" evidence="1">
    <location>
        <begin position="309"/>
        <end position="330"/>
    </location>
</feature>
<feature type="compositionally biased region" description="Gly residues" evidence="1">
    <location>
        <begin position="274"/>
        <end position="298"/>
    </location>
</feature>
<dbReference type="RefSeq" id="WP_147288013.1">
    <property type="nucleotide sequence ID" value="NZ_QQBC01000008.1"/>
</dbReference>
<comment type="caution">
    <text evidence="2">The sequence shown here is derived from an EMBL/GenBank/DDBJ whole genome shotgun (WGS) entry which is preliminary data.</text>
</comment>
<dbReference type="SUPFAM" id="SSF140453">
    <property type="entry name" value="EsxAB dimer-like"/>
    <property type="match status" value="1"/>
</dbReference>
<feature type="compositionally biased region" description="Polar residues" evidence="1">
    <location>
        <begin position="233"/>
        <end position="259"/>
    </location>
</feature>
<feature type="compositionally biased region" description="Basic and acidic residues" evidence="1">
    <location>
        <begin position="185"/>
        <end position="196"/>
    </location>
</feature>
<evidence type="ECO:0000313" key="3">
    <source>
        <dbReference type="Proteomes" id="UP000254869"/>
    </source>
</evidence>
<proteinExistence type="predicted"/>
<dbReference type="STRING" id="1210086.GCA_001613105_02842"/>
<organism evidence="2 3">
    <name type="scientific">Nocardia pseudobrasiliensis</name>
    <dbReference type="NCBI Taxonomy" id="45979"/>
    <lineage>
        <taxon>Bacteria</taxon>
        <taxon>Bacillati</taxon>
        <taxon>Actinomycetota</taxon>
        <taxon>Actinomycetes</taxon>
        <taxon>Mycobacteriales</taxon>
        <taxon>Nocardiaceae</taxon>
        <taxon>Nocardia</taxon>
    </lineage>
</organism>
<gene>
    <name evidence="2" type="ORF">DFR76_108271</name>
</gene>
<sequence length="394" mass="40430">MTISNEPSQIGQGENPDHLEHWAIYRAFNPQHTTEGDNAAGKYARMAATWDSDVTEFAARIRRSSAAAWSGPAAESSREAINNYAQRALDLTPALQALSQTVSTAVTGINNTKSNVDEPNNTVGWHFWNTDGWGSGPRSRKSIDAARDRARAAMRNYYLADFKAADAEIPVLPQPVSPTNPLYKTDSDRPIGKGIEDDGGGGTPNNPSDVDNKDKDKQDSKSPDDTTNKKDSTQNSPEDSSSTESATNPAAANSDSGSAAPTDPNALATKPTGVGTGGSGSGGYPGGGLGGLPGGSTSGVGANAPGSSMPGAATPGTAANPTAAGRAGAAGQPGMGMPEMGGGKGKSEDDERAHTTPDWLKNMDNTEELLGPAPKTIPGGVIGGEYADPEPPNQ</sequence>
<dbReference type="InterPro" id="IPR036689">
    <property type="entry name" value="ESAT-6-like_sf"/>
</dbReference>
<feature type="compositionally biased region" description="Gly residues" evidence="1">
    <location>
        <begin position="331"/>
        <end position="344"/>
    </location>
</feature>
<evidence type="ECO:0000313" key="2">
    <source>
        <dbReference type="EMBL" id="RDI64438.1"/>
    </source>
</evidence>
<evidence type="ECO:0008006" key="4">
    <source>
        <dbReference type="Google" id="ProtNLM"/>
    </source>
</evidence>
<keyword evidence="3" id="KW-1185">Reference proteome</keyword>
<dbReference type="Proteomes" id="UP000254869">
    <property type="component" value="Unassembled WGS sequence"/>
</dbReference>
<dbReference type="Gene3D" id="1.10.287.1060">
    <property type="entry name" value="ESAT-6-like"/>
    <property type="match status" value="1"/>
</dbReference>
<dbReference type="AlphaFoldDB" id="A0A370I113"/>
<feature type="compositionally biased region" description="Basic and acidic residues" evidence="1">
    <location>
        <begin position="345"/>
        <end position="355"/>
    </location>
</feature>
<feature type="region of interest" description="Disordered" evidence="1">
    <location>
        <begin position="172"/>
        <end position="394"/>
    </location>
</feature>
<dbReference type="EMBL" id="QQBC01000008">
    <property type="protein sequence ID" value="RDI64438.1"/>
    <property type="molecule type" value="Genomic_DNA"/>
</dbReference>
<accession>A0A370I113</accession>
<feature type="compositionally biased region" description="Basic and acidic residues" evidence="1">
    <location>
        <begin position="210"/>
        <end position="232"/>
    </location>
</feature>
<protein>
    <recommendedName>
        <fullName evidence="4">PPE family protein</fullName>
    </recommendedName>
</protein>
<reference evidence="2 3" key="1">
    <citation type="submission" date="2018-07" db="EMBL/GenBank/DDBJ databases">
        <title>Genomic Encyclopedia of Type Strains, Phase IV (KMG-IV): sequencing the most valuable type-strain genomes for metagenomic binning, comparative biology and taxonomic classification.</title>
        <authorList>
            <person name="Goeker M."/>
        </authorList>
    </citation>
    <scope>NUCLEOTIDE SEQUENCE [LARGE SCALE GENOMIC DNA]</scope>
    <source>
        <strain evidence="2 3">DSM 44290</strain>
    </source>
</reference>
<evidence type="ECO:0000256" key="1">
    <source>
        <dbReference type="SAM" id="MobiDB-lite"/>
    </source>
</evidence>
<name>A0A370I113_9NOCA</name>